<evidence type="ECO:0000256" key="7">
    <source>
        <dbReference type="ARBA" id="ARBA00047989"/>
    </source>
</evidence>
<dbReference type="InterPro" id="IPR011324">
    <property type="entry name" value="Cytotoxic_necrot_fac-like_cat"/>
</dbReference>
<dbReference type="PANTHER" id="PTHR30616">
    <property type="entry name" value="UNCHARACTERIZED PROTEIN YFIH"/>
    <property type="match status" value="1"/>
</dbReference>
<keyword evidence="13" id="KW-1185">Reference proteome</keyword>
<dbReference type="InterPro" id="IPR003730">
    <property type="entry name" value="Cu_polyphenol_OxRdtase"/>
</dbReference>
<comment type="catalytic activity">
    <reaction evidence="7">
        <text>adenosine + H2O + H(+) = inosine + NH4(+)</text>
        <dbReference type="Rhea" id="RHEA:24408"/>
        <dbReference type="ChEBI" id="CHEBI:15377"/>
        <dbReference type="ChEBI" id="CHEBI:15378"/>
        <dbReference type="ChEBI" id="CHEBI:16335"/>
        <dbReference type="ChEBI" id="CHEBI:17596"/>
        <dbReference type="ChEBI" id="CHEBI:28938"/>
        <dbReference type="EC" id="3.5.4.4"/>
    </reaction>
    <physiologicalReaction direction="left-to-right" evidence="7">
        <dbReference type="Rhea" id="RHEA:24409"/>
    </physiologicalReaction>
</comment>
<proteinExistence type="inferred from homology"/>
<keyword evidence="6" id="KW-0862">Zinc</keyword>
<dbReference type="Gene3D" id="3.60.140.10">
    <property type="entry name" value="CNF1/YfiH-like putative cysteine hydrolases"/>
    <property type="match status" value="1"/>
</dbReference>
<evidence type="ECO:0000313" key="13">
    <source>
        <dbReference type="Proteomes" id="UP001176960"/>
    </source>
</evidence>
<evidence type="ECO:0000256" key="6">
    <source>
        <dbReference type="ARBA" id="ARBA00022833"/>
    </source>
</evidence>
<evidence type="ECO:0000256" key="3">
    <source>
        <dbReference type="ARBA" id="ARBA00022679"/>
    </source>
</evidence>
<evidence type="ECO:0000256" key="11">
    <source>
        <dbReference type="SAM" id="MobiDB-lite"/>
    </source>
</evidence>
<dbReference type="InterPro" id="IPR038371">
    <property type="entry name" value="Cu_polyphenol_OxRdtase_sf"/>
</dbReference>
<comment type="catalytic activity">
    <reaction evidence="8">
        <text>adenosine + phosphate = alpha-D-ribose 1-phosphate + adenine</text>
        <dbReference type="Rhea" id="RHEA:27642"/>
        <dbReference type="ChEBI" id="CHEBI:16335"/>
        <dbReference type="ChEBI" id="CHEBI:16708"/>
        <dbReference type="ChEBI" id="CHEBI:43474"/>
        <dbReference type="ChEBI" id="CHEBI:57720"/>
        <dbReference type="EC" id="2.4.2.1"/>
    </reaction>
    <physiologicalReaction direction="left-to-right" evidence="8">
        <dbReference type="Rhea" id="RHEA:27643"/>
    </physiologicalReaction>
</comment>
<evidence type="ECO:0000256" key="9">
    <source>
        <dbReference type="ARBA" id="ARBA00049893"/>
    </source>
</evidence>
<dbReference type="GO" id="GO:0016787">
    <property type="term" value="F:hydrolase activity"/>
    <property type="evidence" value="ECO:0007669"/>
    <property type="project" value="UniProtKB-KW"/>
</dbReference>
<dbReference type="PANTHER" id="PTHR30616:SF2">
    <property type="entry name" value="PURINE NUCLEOSIDE PHOSPHORYLASE LACC1"/>
    <property type="match status" value="1"/>
</dbReference>
<dbReference type="GO" id="GO:0005507">
    <property type="term" value="F:copper ion binding"/>
    <property type="evidence" value="ECO:0007669"/>
    <property type="project" value="TreeGrafter"/>
</dbReference>
<evidence type="ECO:0000256" key="1">
    <source>
        <dbReference type="ARBA" id="ARBA00000553"/>
    </source>
</evidence>
<sequence length="283" mass="30096">MSENDRPRGWVLQADGLAGVRHGFFTRRGGVSPAPYDTLNCSMSSKDDPRNVAVNRGRVSAFLGVESADLLGLTQVHSADVKTVPRGFAHWRTGRGPAGDALVSDDPDVALGVITADCAPVLFASLDGRVVGAAHAGWRGAAGGVLEATVEAMRALGAAEIRAVVGPCIAPQSYEVGADMRAAVLDLDARGEGFFACAARPRHFMFDLPGYALARLRRAGLKRIEAIGLDTLADPRRFYSHRRRTLAGGGAIGHQISAIRARTPDNRTPDNRVPDRAPDRDRA</sequence>
<comment type="similarity">
    <text evidence="2 10">Belongs to the purine nucleoside phosphorylase YfiH/LACC1 family.</text>
</comment>
<comment type="catalytic activity">
    <reaction evidence="9">
        <text>S-methyl-5'-thioadenosine + phosphate = 5-(methylsulfanyl)-alpha-D-ribose 1-phosphate + adenine</text>
        <dbReference type="Rhea" id="RHEA:11852"/>
        <dbReference type="ChEBI" id="CHEBI:16708"/>
        <dbReference type="ChEBI" id="CHEBI:17509"/>
        <dbReference type="ChEBI" id="CHEBI:43474"/>
        <dbReference type="ChEBI" id="CHEBI:58533"/>
        <dbReference type="EC" id="2.4.2.28"/>
    </reaction>
    <physiologicalReaction direction="left-to-right" evidence="9">
        <dbReference type="Rhea" id="RHEA:11853"/>
    </physiologicalReaction>
</comment>
<comment type="catalytic activity">
    <reaction evidence="1">
        <text>inosine + phosphate = alpha-D-ribose 1-phosphate + hypoxanthine</text>
        <dbReference type="Rhea" id="RHEA:27646"/>
        <dbReference type="ChEBI" id="CHEBI:17368"/>
        <dbReference type="ChEBI" id="CHEBI:17596"/>
        <dbReference type="ChEBI" id="CHEBI:43474"/>
        <dbReference type="ChEBI" id="CHEBI:57720"/>
        <dbReference type="EC" id="2.4.2.1"/>
    </reaction>
    <physiologicalReaction direction="left-to-right" evidence="1">
        <dbReference type="Rhea" id="RHEA:27647"/>
    </physiologicalReaction>
</comment>
<feature type="region of interest" description="Disordered" evidence="11">
    <location>
        <begin position="261"/>
        <end position="283"/>
    </location>
</feature>
<dbReference type="GO" id="GO:0017061">
    <property type="term" value="F:S-methyl-5-thioadenosine phosphorylase activity"/>
    <property type="evidence" value="ECO:0007669"/>
    <property type="project" value="UniProtKB-EC"/>
</dbReference>
<evidence type="ECO:0000256" key="5">
    <source>
        <dbReference type="ARBA" id="ARBA00022801"/>
    </source>
</evidence>
<keyword evidence="3" id="KW-0808">Transferase</keyword>
<evidence type="ECO:0000313" key="12">
    <source>
        <dbReference type="EMBL" id="CAI9121851.1"/>
    </source>
</evidence>
<dbReference type="CDD" id="cd16833">
    <property type="entry name" value="YfiH"/>
    <property type="match status" value="1"/>
</dbReference>
<protein>
    <recommendedName>
        <fullName evidence="10">Purine nucleoside phosphorylase</fullName>
    </recommendedName>
</protein>
<evidence type="ECO:0000256" key="2">
    <source>
        <dbReference type="ARBA" id="ARBA00007353"/>
    </source>
</evidence>
<dbReference type="AlphaFoldDB" id="A0AA35UTL6"/>
<dbReference type="SUPFAM" id="SSF64438">
    <property type="entry name" value="CNF1/YfiH-like putative cysteine hydrolases"/>
    <property type="match status" value="1"/>
</dbReference>
<dbReference type="Proteomes" id="UP001176960">
    <property type="component" value="Unassembled WGS sequence"/>
</dbReference>
<dbReference type="NCBIfam" id="TIGR00726">
    <property type="entry name" value="peptidoglycan editing factor PgeF"/>
    <property type="match status" value="1"/>
</dbReference>
<organism evidence="12 13">
    <name type="scientific">Brytella acorum</name>
    <dbReference type="NCBI Taxonomy" id="2959299"/>
    <lineage>
        <taxon>Bacteria</taxon>
        <taxon>Pseudomonadati</taxon>
        <taxon>Pseudomonadota</taxon>
        <taxon>Alphaproteobacteria</taxon>
        <taxon>Acetobacterales</taxon>
        <taxon>Acetobacteraceae</taxon>
        <taxon>Brytella</taxon>
    </lineage>
</organism>
<evidence type="ECO:0000256" key="10">
    <source>
        <dbReference type="RuleBase" id="RU361274"/>
    </source>
</evidence>
<dbReference type="Pfam" id="PF02578">
    <property type="entry name" value="Cu-oxidase_4"/>
    <property type="match status" value="1"/>
</dbReference>
<reference evidence="12" key="1">
    <citation type="submission" date="2023-03" db="EMBL/GenBank/DDBJ databases">
        <authorList>
            <person name="Cleenwerck I."/>
        </authorList>
    </citation>
    <scope>NUCLEOTIDE SEQUENCE</scope>
    <source>
        <strain evidence="12">LMG 32879</strain>
    </source>
</reference>
<gene>
    <name evidence="12" type="primary">pgeF</name>
    <name evidence="12" type="ORF">LMG32879_002705</name>
</gene>
<evidence type="ECO:0000256" key="4">
    <source>
        <dbReference type="ARBA" id="ARBA00022723"/>
    </source>
</evidence>
<keyword evidence="4" id="KW-0479">Metal-binding</keyword>
<keyword evidence="5" id="KW-0378">Hydrolase</keyword>
<feature type="compositionally biased region" description="Basic and acidic residues" evidence="11">
    <location>
        <begin position="262"/>
        <end position="283"/>
    </location>
</feature>
<dbReference type="RefSeq" id="WP_289843021.1">
    <property type="nucleotide sequence ID" value="NZ_CATKSH010000025.1"/>
</dbReference>
<name>A0AA35UTL6_9PROT</name>
<accession>A0AA35UTL6</accession>
<evidence type="ECO:0000256" key="8">
    <source>
        <dbReference type="ARBA" id="ARBA00048968"/>
    </source>
</evidence>
<comment type="caution">
    <text evidence="12">The sequence shown here is derived from an EMBL/GenBank/DDBJ whole genome shotgun (WGS) entry which is preliminary data.</text>
</comment>
<dbReference type="EMBL" id="CATKSH010000025">
    <property type="protein sequence ID" value="CAI9121851.1"/>
    <property type="molecule type" value="Genomic_DNA"/>
</dbReference>